<gene>
    <name evidence="2" type="ORF">BDA99DRAFT_537163</name>
</gene>
<evidence type="ECO:0000313" key="3">
    <source>
        <dbReference type="Proteomes" id="UP001209540"/>
    </source>
</evidence>
<feature type="region of interest" description="Disordered" evidence="1">
    <location>
        <begin position="128"/>
        <end position="156"/>
    </location>
</feature>
<reference evidence="2" key="2">
    <citation type="submission" date="2023-02" db="EMBL/GenBank/DDBJ databases">
        <authorList>
            <consortium name="DOE Joint Genome Institute"/>
            <person name="Mondo S.J."/>
            <person name="Chang Y."/>
            <person name="Wang Y."/>
            <person name="Ahrendt S."/>
            <person name="Andreopoulos W."/>
            <person name="Barry K."/>
            <person name="Beard J."/>
            <person name="Benny G.L."/>
            <person name="Blankenship S."/>
            <person name="Bonito G."/>
            <person name="Cuomo C."/>
            <person name="Desiro A."/>
            <person name="Gervers K.A."/>
            <person name="Hundley H."/>
            <person name="Kuo A."/>
            <person name="LaButti K."/>
            <person name="Lang B.F."/>
            <person name="Lipzen A."/>
            <person name="O'Donnell K."/>
            <person name="Pangilinan J."/>
            <person name="Reynolds N."/>
            <person name="Sandor L."/>
            <person name="Smith M.W."/>
            <person name="Tsang A."/>
            <person name="Grigoriev I.V."/>
            <person name="Stajich J.E."/>
            <person name="Spatafora J.W."/>
        </authorList>
    </citation>
    <scope>NUCLEOTIDE SEQUENCE</scope>
    <source>
        <strain evidence="2">RSA 2281</strain>
    </source>
</reference>
<dbReference type="AlphaFoldDB" id="A0AAD5K9T3"/>
<accession>A0AAD5K9T3</accession>
<evidence type="ECO:0000313" key="2">
    <source>
        <dbReference type="EMBL" id="KAI9263150.1"/>
    </source>
</evidence>
<evidence type="ECO:0000256" key="1">
    <source>
        <dbReference type="SAM" id="MobiDB-lite"/>
    </source>
</evidence>
<dbReference type="EMBL" id="JAIXMP010000013">
    <property type="protein sequence ID" value="KAI9263150.1"/>
    <property type="molecule type" value="Genomic_DNA"/>
</dbReference>
<proteinExistence type="predicted"/>
<keyword evidence="3" id="KW-1185">Reference proteome</keyword>
<protein>
    <submittedName>
        <fullName evidence="2">Uncharacterized protein</fullName>
    </submittedName>
</protein>
<name>A0AAD5K9T3_9FUNG</name>
<organism evidence="2 3">
    <name type="scientific">Phascolomyces articulosus</name>
    <dbReference type="NCBI Taxonomy" id="60185"/>
    <lineage>
        <taxon>Eukaryota</taxon>
        <taxon>Fungi</taxon>
        <taxon>Fungi incertae sedis</taxon>
        <taxon>Mucoromycota</taxon>
        <taxon>Mucoromycotina</taxon>
        <taxon>Mucoromycetes</taxon>
        <taxon>Mucorales</taxon>
        <taxon>Lichtheimiaceae</taxon>
        <taxon>Phascolomyces</taxon>
    </lineage>
</organism>
<feature type="compositionally biased region" description="Basic and acidic residues" evidence="1">
    <location>
        <begin position="134"/>
        <end position="143"/>
    </location>
</feature>
<reference evidence="2" key="1">
    <citation type="journal article" date="2022" name="IScience">
        <title>Evolution of zygomycete secretomes and the origins of terrestrial fungal ecologies.</title>
        <authorList>
            <person name="Chang Y."/>
            <person name="Wang Y."/>
            <person name="Mondo S."/>
            <person name="Ahrendt S."/>
            <person name="Andreopoulos W."/>
            <person name="Barry K."/>
            <person name="Beard J."/>
            <person name="Benny G.L."/>
            <person name="Blankenship S."/>
            <person name="Bonito G."/>
            <person name="Cuomo C."/>
            <person name="Desiro A."/>
            <person name="Gervers K.A."/>
            <person name="Hundley H."/>
            <person name="Kuo A."/>
            <person name="LaButti K."/>
            <person name="Lang B.F."/>
            <person name="Lipzen A."/>
            <person name="O'Donnell K."/>
            <person name="Pangilinan J."/>
            <person name="Reynolds N."/>
            <person name="Sandor L."/>
            <person name="Smith M.E."/>
            <person name="Tsang A."/>
            <person name="Grigoriev I.V."/>
            <person name="Stajich J.E."/>
            <person name="Spatafora J.W."/>
        </authorList>
    </citation>
    <scope>NUCLEOTIDE SEQUENCE</scope>
    <source>
        <strain evidence="2">RSA 2281</strain>
    </source>
</reference>
<comment type="caution">
    <text evidence="2">The sequence shown here is derived from an EMBL/GenBank/DDBJ whole genome shotgun (WGS) entry which is preliminary data.</text>
</comment>
<dbReference type="Proteomes" id="UP001209540">
    <property type="component" value="Unassembled WGS sequence"/>
</dbReference>
<sequence>MHNSGTKVKIQSTDDFYNALGNIKEASDQLAKDSFKNENSDVEHLVRERMDSFIREIAVIASSHVHVPNGESIDLKEFDVEPFDTRLADEALELERQTRVALENVIEQRKGTLAQLEPLAKEIISNQASVGRTGYEDNNKDDTNNNDDQQQKQDQPVDFTTMLKEYQDTMRIFPQLEKTLVEATMDVKQSNSICKNGKLL</sequence>